<keyword evidence="7" id="KW-0915">Sodium</keyword>
<dbReference type="EMBL" id="JASPKZ010009345">
    <property type="protein sequence ID" value="KAJ9577806.1"/>
    <property type="molecule type" value="Genomic_DNA"/>
</dbReference>
<keyword evidence="4 12" id="KW-0894">Sodium channel</keyword>
<keyword evidence="5 12" id="KW-0812">Transmembrane</keyword>
<dbReference type="AlphaFoldDB" id="A0AAD7ZC49"/>
<reference evidence="13" key="2">
    <citation type="submission" date="2023-05" db="EMBL/GenBank/DDBJ databases">
        <authorList>
            <person name="Fouks B."/>
        </authorList>
    </citation>
    <scope>NUCLEOTIDE SEQUENCE</scope>
    <source>
        <strain evidence="13">Stay&amp;Tobe</strain>
        <tissue evidence="13">Testes</tissue>
    </source>
</reference>
<evidence type="ECO:0000256" key="11">
    <source>
        <dbReference type="ARBA" id="ARBA00023303"/>
    </source>
</evidence>
<dbReference type="InterPro" id="IPR001873">
    <property type="entry name" value="ENaC"/>
</dbReference>
<feature type="non-terminal residue" evidence="13">
    <location>
        <position position="184"/>
    </location>
</feature>
<evidence type="ECO:0000256" key="12">
    <source>
        <dbReference type="RuleBase" id="RU000679"/>
    </source>
</evidence>
<dbReference type="GO" id="GO:0005272">
    <property type="term" value="F:sodium channel activity"/>
    <property type="evidence" value="ECO:0007669"/>
    <property type="project" value="UniProtKB-KW"/>
</dbReference>
<dbReference type="Pfam" id="PF00858">
    <property type="entry name" value="ASC"/>
    <property type="match status" value="1"/>
</dbReference>
<accession>A0AAD7ZC49</accession>
<evidence type="ECO:0000313" key="13">
    <source>
        <dbReference type="EMBL" id="KAJ9577806.1"/>
    </source>
</evidence>
<dbReference type="Gene3D" id="1.10.287.820">
    <property type="entry name" value="Acid-sensing ion channel domain"/>
    <property type="match status" value="1"/>
</dbReference>
<keyword evidence="3 12" id="KW-0813">Transport</keyword>
<dbReference type="Proteomes" id="UP001233999">
    <property type="component" value="Unassembled WGS sequence"/>
</dbReference>
<evidence type="ECO:0000256" key="2">
    <source>
        <dbReference type="ARBA" id="ARBA00007193"/>
    </source>
</evidence>
<evidence type="ECO:0000256" key="8">
    <source>
        <dbReference type="ARBA" id="ARBA00023065"/>
    </source>
</evidence>
<dbReference type="GO" id="GO:0016020">
    <property type="term" value="C:membrane"/>
    <property type="evidence" value="ECO:0007669"/>
    <property type="project" value="UniProtKB-SubCell"/>
</dbReference>
<gene>
    <name evidence="13" type="ORF">L9F63_005625</name>
</gene>
<evidence type="ECO:0000256" key="10">
    <source>
        <dbReference type="ARBA" id="ARBA00023201"/>
    </source>
</evidence>
<evidence type="ECO:0000256" key="3">
    <source>
        <dbReference type="ARBA" id="ARBA00022448"/>
    </source>
</evidence>
<keyword evidence="9" id="KW-0472">Membrane</keyword>
<name>A0AAD7ZC49_DIPPU</name>
<sequence>GSSKPGAFLDMKSNTTTGPGRLKLEFNYEVEAYYTSNVDVPNFNSRSVKVPVTNSYHVLLILAVTEVENAEGIKSTPIAKRECKFRTENEGITSYKYYSDTTCESECLKKKMKEVCNCISPQLARVELGDKVCNLSGVICLRQKFGEMTVIVNSWENRTGIVCKCMKNCEEMYIDLVFRETLSQ</sequence>
<evidence type="ECO:0000256" key="5">
    <source>
        <dbReference type="ARBA" id="ARBA00022692"/>
    </source>
</evidence>
<proteinExistence type="inferred from homology"/>
<keyword evidence="10 12" id="KW-0739">Sodium transport</keyword>
<keyword evidence="8 12" id="KW-0406">Ion transport</keyword>
<comment type="similarity">
    <text evidence="2 12">Belongs to the amiloride-sensitive sodium channel (TC 1.A.6) family.</text>
</comment>
<evidence type="ECO:0000256" key="9">
    <source>
        <dbReference type="ARBA" id="ARBA00023136"/>
    </source>
</evidence>
<evidence type="ECO:0000256" key="6">
    <source>
        <dbReference type="ARBA" id="ARBA00022989"/>
    </source>
</evidence>
<reference evidence="13" key="1">
    <citation type="journal article" date="2023" name="IScience">
        <title>Live-bearing cockroach genome reveals convergent evolutionary mechanisms linked to viviparity in insects and beyond.</title>
        <authorList>
            <person name="Fouks B."/>
            <person name="Harrison M.C."/>
            <person name="Mikhailova A.A."/>
            <person name="Marchal E."/>
            <person name="English S."/>
            <person name="Carruthers M."/>
            <person name="Jennings E.C."/>
            <person name="Chiamaka E.L."/>
            <person name="Frigard R.A."/>
            <person name="Pippel M."/>
            <person name="Attardo G.M."/>
            <person name="Benoit J.B."/>
            <person name="Bornberg-Bauer E."/>
            <person name="Tobe S.S."/>
        </authorList>
    </citation>
    <scope>NUCLEOTIDE SEQUENCE</scope>
    <source>
        <strain evidence="13">Stay&amp;Tobe</strain>
    </source>
</reference>
<comment type="subcellular location">
    <subcellularLocation>
        <location evidence="1">Membrane</location>
        <topology evidence="1">Multi-pass membrane protein</topology>
    </subcellularLocation>
</comment>
<evidence type="ECO:0000256" key="1">
    <source>
        <dbReference type="ARBA" id="ARBA00004141"/>
    </source>
</evidence>
<feature type="non-terminal residue" evidence="13">
    <location>
        <position position="1"/>
    </location>
</feature>
<evidence type="ECO:0000256" key="4">
    <source>
        <dbReference type="ARBA" id="ARBA00022461"/>
    </source>
</evidence>
<evidence type="ECO:0000256" key="7">
    <source>
        <dbReference type="ARBA" id="ARBA00023053"/>
    </source>
</evidence>
<protein>
    <submittedName>
        <fullName evidence="13">Uncharacterized protein</fullName>
    </submittedName>
</protein>
<comment type="caution">
    <text evidence="13">The sequence shown here is derived from an EMBL/GenBank/DDBJ whole genome shotgun (WGS) entry which is preliminary data.</text>
</comment>
<keyword evidence="11 12" id="KW-0407">Ion channel</keyword>
<keyword evidence="6" id="KW-1133">Transmembrane helix</keyword>
<keyword evidence="14" id="KW-1185">Reference proteome</keyword>
<evidence type="ECO:0000313" key="14">
    <source>
        <dbReference type="Proteomes" id="UP001233999"/>
    </source>
</evidence>
<organism evidence="13 14">
    <name type="scientific">Diploptera punctata</name>
    <name type="common">Pacific beetle cockroach</name>
    <dbReference type="NCBI Taxonomy" id="6984"/>
    <lineage>
        <taxon>Eukaryota</taxon>
        <taxon>Metazoa</taxon>
        <taxon>Ecdysozoa</taxon>
        <taxon>Arthropoda</taxon>
        <taxon>Hexapoda</taxon>
        <taxon>Insecta</taxon>
        <taxon>Pterygota</taxon>
        <taxon>Neoptera</taxon>
        <taxon>Polyneoptera</taxon>
        <taxon>Dictyoptera</taxon>
        <taxon>Blattodea</taxon>
        <taxon>Blaberoidea</taxon>
        <taxon>Blaberidae</taxon>
        <taxon>Diplopterinae</taxon>
        <taxon>Diploptera</taxon>
    </lineage>
</organism>